<dbReference type="EMBL" id="BQKI01000009">
    <property type="protein sequence ID" value="GJN02286.1"/>
    <property type="molecule type" value="Genomic_DNA"/>
</dbReference>
<keyword evidence="3" id="KW-1185">Reference proteome</keyword>
<evidence type="ECO:0000313" key="2">
    <source>
        <dbReference type="EMBL" id="GJN02286.1"/>
    </source>
</evidence>
<dbReference type="Gene3D" id="2.80.10.50">
    <property type="match status" value="1"/>
</dbReference>
<feature type="signal peptide" evidence="1">
    <location>
        <begin position="1"/>
        <end position="22"/>
    </location>
</feature>
<feature type="chain" id="PRO_5043977599" evidence="1">
    <location>
        <begin position="23"/>
        <end position="214"/>
    </location>
</feature>
<dbReference type="PANTHER" id="PTHR33107:SF5">
    <property type="entry name" value="KUNITZ TRYPSIN INHIBITOR 5"/>
    <property type="match status" value="1"/>
</dbReference>
<dbReference type="Proteomes" id="UP001054889">
    <property type="component" value="Unassembled WGS sequence"/>
</dbReference>
<dbReference type="SMART" id="SM00452">
    <property type="entry name" value="STI"/>
    <property type="match status" value="1"/>
</dbReference>
<dbReference type="PANTHER" id="PTHR33107">
    <property type="entry name" value="KUNITZ TRYPSIN INHIBITOR 2"/>
    <property type="match status" value="1"/>
</dbReference>
<dbReference type="GO" id="GO:0004866">
    <property type="term" value="F:endopeptidase inhibitor activity"/>
    <property type="evidence" value="ECO:0007669"/>
    <property type="project" value="InterPro"/>
</dbReference>
<comment type="caution">
    <text evidence="2">The sequence shown here is derived from an EMBL/GenBank/DDBJ whole genome shotgun (WGS) entry which is preliminary data.</text>
</comment>
<dbReference type="PROSITE" id="PS00283">
    <property type="entry name" value="SOYBEAN_KUNITZ"/>
    <property type="match status" value="1"/>
</dbReference>
<evidence type="ECO:0000256" key="1">
    <source>
        <dbReference type="SAM" id="SignalP"/>
    </source>
</evidence>
<dbReference type="InterPro" id="IPR011065">
    <property type="entry name" value="Kunitz_inhibitor_STI-like_sf"/>
</dbReference>
<reference evidence="2" key="2">
    <citation type="submission" date="2021-12" db="EMBL/GenBank/DDBJ databases">
        <title>Resequencing data analysis of finger millet.</title>
        <authorList>
            <person name="Hatakeyama M."/>
            <person name="Aluri S."/>
            <person name="Balachadran M.T."/>
            <person name="Sivarajan S.R."/>
            <person name="Poveda L."/>
            <person name="Shimizu-Inatsugi R."/>
            <person name="Schlapbach R."/>
            <person name="Sreeman S.M."/>
            <person name="Shimizu K.K."/>
        </authorList>
    </citation>
    <scope>NUCLEOTIDE SEQUENCE</scope>
</reference>
<sequence>MTMSTPLLLLSLLAISLSCSGAAPPPPVYDTDGHELNSGDSYYVLPAVHGHGGGLTMAPHRARCPLYVAQDPNELSLGVPVRFTTPAQQDGASTAASATTVRVSSDLSVYFYAETTCVQTTEWHLVGHRSSTGPGVATGPVRDPNPSGREKVFRIEKAAGRVGYKLVSCKDKCQDLGLAGSSADTGRLVWLRASDQAHEVVFKKAPPVFSPPAF</sequence>
<proteinExistence type="predicted"/>
<dbReference type="InterPro" id="IPR002160">
    <property type="entry name" value="Prot_inh_Kunz-lg"/>
</dbReference>
<keyword evidence="1" id="KW-0732">Signal</keyword>
<reference evidence="2" key="1">
    <citation type="journal article" date="2018" name="DNA Res.">
        <title>Multiple hybrid de novo genome assembly of finger millet, an orphan allotetraploid crop.</title>
        <authorList>
            <person name="Hatakeyama M."/>
            <person name="Aluri S."/>
            <person name="Balachadran M.T."/>
            <person name="Sivarajan S.R."/>
            <person name="Patrignani A."/>
            <person name="Gruter S."/>
            <person name="Poveda L."/>
            <person name="Shimizu-Inatsugi R."/>
            <person name="Baeten J."/>
            <person name="Francoijs K.J."/>
            <person name="Nataraja K.N."/>
            <person name="Reddy Y.A.N."/>
            <person name="Phadnis S."/>
            <person name="Ravikumar R.L."/>
            <person name="Schlapbach R."/>
            <person name="Sreeman S.M."/>
            <person name="Shimizu K.K."/>
        </authorList>
    </citation>
    <scope>NUCLEOTIDE SEQUENCE</scope>
</reference>
<dbReference type="SUPFAM" id="SSF50386">
    <property type="entry name" value="STI-like"/>
    <property type="match status" value="1"/>
</dbReference>
<gene>
    <name evidence="2" type="primary">ga19620</name>
    <name evidence="2" type="ORF">PR202_ga19620</name>
</gene>
<evidence type="ECO:0000313" key="3">
    <source>
        <dbReference type="Proteomes" id="UP001054889"/>
    </source>
</evidence>
<protein>
    <submittedName>
        <fullName evidence="2">Uncharacterized protein</fullName>
    </submittedName>
</protein>
<dbReference type="PRINTS" id="PR00291">
    <property type="entry name" value="KUNITZINHBTR"/>
</dbReference>
<organism evidence="2 3">
    <name type="scientific">Eleusine coracana subsp. coracana</name>
    <dbReference type="NCBI Taxonomy" id="191504"/>
    <lineage>
        <taxon>Eukaryota</taxon>
        <taxon>Viridiplantae</taxon>
        <taxon>Streptophyta</taxon>
        <taxon>Embryophyta</taxon>
        <taxon>Tracheophyta</taxon>
        <taxon>Spermatophyta</taxon>
        <taxon>Magnoliopsida</taxon>
        <taxon>Liliopsida</taxon>
        <taxon>Poales</taxon>
        <taxon>Poaceae</taxon>
        <taxon>PACMAD clade</taxon>
        <taxon>Chloridoideae</taxon>
        <taxon>Cynodonteae</taxon>
        <taxon>Eleusininae</taxon>
        <taxon>Eleusine</taxon>
    </lineage>
</organism>
<accession>A0AAV5CW27</accession>
<dbReference type="AlphaFoldDB" id="A0AAV5CW27"/>
<name>A0AAV5CW27_ELECO</name>
<dbReference type="Pfam" id="PF00197">
    <property type="entry name" value="Kunitz_legume"/>
    <property type="match status" value="1"/>
</dbReference>